<dbReference type="Proteomes" id="UP000830671">
    <property type="component" value="Chromosome 3"/>
</dbReference>
<protein>
    <submittedName>
        <fullName evidence="2">Uncharacterized protein</fullName>
    </submittedName>
</protein>
<feature type="compositionally biased region" description="Basic and acidic residues" evidence="1">
    <location>
        <begin position="71"/>
        <end position="84"/>
    </location>
</feature>
<dbReference type="AlphaFoldDB" id="A0A9Q8SP46"/>
<feature type="region of interest" description="Disordered" evidence="1">
    <location>
        <begin position="42"/>
        <end position="93"/>
    </location>
</feature>
<dbReference type="KEGG" id="clup:CLUP02_05968"/>
<keyword evidence="3" id="KW-1185">Reference proteome</keyword>
<evidence type="ECO:0000313" key="3">
    <source>
        <dbReference type="Proteomes" id="UP000830671"/>
    </source>
</evidence>
<accession>A0A9Q8SP46</accession>
<dbReference type="RefSeq" id="XP_049142115.1">
    <property type="nucleotide sequence ID" value="XM_049284972.1"/>
</dbReference>
<name>A0A9Q8SP46_9PEZI</name>
<reference evidence="2" key="1">
    <citation type="journal article" date="2021" name="Mol. Plant Microbe Interact.">
        <title>Complete Genome Sequence of the Plant-Pathogenic Fungus Colletotrichum lupini.</title>
        <authorList>
            <person name="Baroncelli R."/>
            <person name="Pensec F."/>
            <person name="Da Lio D."/>
            <person name="Boufleur T."/>
            <person name="Vicente I."/>
            <person name="Sarrocco S."/>
            <person name="Picot A."/>
            <person name="Baraldi E."/>
            <person name="Sukno S."/>
            <person name="Thon M."/>
            <person name="Le Floch G."/>
        </authorList>
    </citation>
    <scope>NUCLEOTIDE SEQUENCE</scope>
    <source>
        <strain evidence="2">IMI 504893</strain>
    </source>
</reference>
<gene>
    <name evidence="2" type="ORF">CLUP02_05968</name>
</gene>
<organism evidence="2 3">
    <name type="scientific">Colletotrichum lupini</name>
    <dbReference type="NCBI Taxonomy" id="145971"/>
    <lineage>
        <taxon>Eukaryota</taxon>
        <taxon>Fungi</taxon>
        <taxon>Dikarya</taxon>
        <taxon>Ascomycota</taxon>
        <taxon>Pezizomycotina</taxon>
        <taxon>Sordariomycetes</taxon>
        <taxon>Hypocreomycetidae</taxon>
        <taxon>Glomerellales</taxon>
        <taxon>Glomerellaceae</taxon>
        <taxon>Colletotrichum</taxon>
        <taxon>Colletotrichum acutatum species complex</taxon>
    </lineage>
</organism>
<evidence type="ECO:0000313" key="2">
    <source>
        <dbReference type="EMBL" id="UQC80485.1"/>
    </source>
</evidence>
<evidence type="ECO:0000256" key="1">
    <source>
        <dbReference type="SAM" id="MobiDB-lite"/>
    </source>
</evidence>
<dbReference type="GeneID" id="73339982"/>
<dbReference type="EMBL" id="CP019475">
    <property type="protein sequence ID" value="UQC80485.1"/>
    <property type="molecule type" value="Genomic_DNA"/>
</dbReference>
<sequence>MRPDAEMSRRIYVATPPSLLIPSLSRDALNQYPTQVEGIAFPEVAKDHSTHGNPHIPPARPNSTTAISPYPKEDFGLRNFAESRTKKHISKIS</sequence>
<proteinExistence type="predicted"/>